<evidence type="ECO:0000256" key="4">
    <source>
        <dbReference type="ARBA" id="ARBA00022618"/>
    </source>
</evidence>
<evidence type="ECO:0000313" key="14">
    <source>
        <dbReference type="Ensembl" id="ENSOTSP00005153845.1"/>
    </source>
</evidence>
<comment type="subcellular location">
    <subcellularLocation>
        <location evidence="12">Nucleus</location>
    </subcellularLocation>
    <subcellularLocation>
        <location evidence="12">Chromosome</location>
        <location evidence="12">Centromere</location>
        <location evidence="12">Kinetochore</location>
    </subcellularLocation>
</comment>
<dbReference type="GO" id="GO:0005634">
    <property type="term" value="C:nucleus"/>
    <property type="evidence" value="ECO:0007669"/>
    <property type="project" value="UniProtKB-SubCell"/>
</dbReference>
<gene>
    <name evidence="14" type="primary">SPC24</name>
</gene>
<keyword evidence="15" id="KW-1185">Reference proteome</keyword>
<keyword evidence="4 12" id="KW-0132">Cell division</keyword>
<dbReference type="GeneTree" id="ENSGT00390000005584"/>
<keyword evidence="7 13" id="KW-0175">Coiled coil</keyword>
<accession>A0AAZ3SKN7</accession>
<dbReference type="GO" id="GO:0031262">
    <property type="term" value="C:Ndc80 complex"/>
    <property type="evidence" value="ECO:0007669"/>
    <property type="project" value="TreeGrafter"/>
</dbReference>
<keyword evidence="9 12" id="KW-0131">Cell cycle</keyword>
<reference evidence="15" key="1">
    <citation type="journal article" date="2018" name="PLoS ONE">
        <title>Chinook salmon (Oncorhynchus tshawytscha) genome and transcriptome.</title>
        <authorList>
            <person name="Christensen K.A."/>
            <person name="Leong J.S."/>
            <person name="Sakhrani D."/>
            <person name="Biagi C.A."/>
            <person name="Minkley D.R."/>
            <person name="Withler R.E."/>
            <person name="Rondeau E.B."/>
            <person name="Koop B.F."/>
            <person name="Devlin R.H."/>
        </authorList>
    </citation>
    <scope>NUCLEOTIDE SEQUENCE [LARGE SCALE GENOMIC DNA]</scope>
</reference>
<keyword evidence="8 12" id="KW-0539">Nucleus</keyword>
<dbReference type="Gene3D" id="3.30.160.570">
    <property type="entry name" value="Ncd80 complex, Spc24 subunit"/>
    <property type="match status" value="1"/>
</dbReference>
<dbReference type="Ensembl" id="ENSOTST00005115181.1">
    <property type="protein sequence ID" value="ENSOTSP00005153845.1"/>
    <property type="gene ID" value="ENSOTSG00005045482.2"/>
</dbReference>
<dbReference type="GO" id="GO:0051301">
    <property type="term" value="P:cell division"/>
    <property type="evidence" value="ECO:0007669"/>
    <property type="project" value="UniProtKB-UniRule"/>
</dbReference>
<sequence length="223" mass="25926">MIHQLVCSRTGSNLLFISTKIFHRRRVTMLQDVMDTGESMVKILKSSKADDELRKVREKQQCFFERHLDVKKTITLVLNGVVQCEDEASQKLLDMEGQKSQAERELDSLEQELQQCTARSQNMDSELQFLQRELESLRDSEQELQTLQQEVDDDTTEVIPSAIYVAQLYHKVTRIKWEYDTEPHILRGVHYGADLATPINIDSSVRSRCSVSDELWNFVSTEW</sequence>
<reference evidence="14" key="2">
    <citation type="submission" date="2025-08" db="UniProtKB">
        <authorList>
            <consortium name="Ensembl"/>
        </authorList>
    </citation>
    <scope>IDENTIFICATION</scope>
</reference>
<evidence type="ECO:0000256" key="6">
    <source>
        <dbReference type="ARBA" id="ARBA00022838"/>
    </source>
</evidence>
<keyword evidence="5 12" id="KW-0498">Mitosis</keyword>
<evidence type="ECO:0000256" key="13">
    <source>
        <dbReference type="SAM" id="Coils"/>
    </source>
</evidence>
<evidence type="ECO:0000256" key="9">
    <source>
        <dbReference type="ARBA" id="ARBA00023306"/>
    </source>
</evidence>
<evidence type="ECO:0000313" key="15">
    <source>
        <dbReference type="Proteomes" id="UP000694402"/>
    </source>
</evidence>
<comment type="subunit">
    <text evidence="12">Component of the NDC80 complex.</text>
</comment>
<protein>
    <recommendedName>
        <fullName evidence="2 12">Kinetochore protein Spc24</fullName>
    </recommendedName>
</protein>
<dbReference type="Pfam" id="PF08286">
    <property type="entry name" value="Spc24"/>
    <property type="match status" value="1"/>
</dbReference>
<dbReference type="PANTHER" id="PTHR22142">
    <property type="match status" value="1"/>
</dbReference>
<dbReference type="Proteomes" id="UP000694402">
    <property type="component" value="Unassembled WGS sequence"/>
</dbReference>
<dbReference type="InterPro" id="IPR013252">
    <property type="entry name" value="Ndc80_Spc24"/>
</dbReference>
<evidence type="ECO:0000256" key="12">
    <source>
        <dbReference type="RuleBase" id="RU368011"/>
    </source>
</evidence>
<evidence type="ECO:0000256" key="7">
    <source>
        <dbReference type="ARBA" id="ARBA00023054"/>
    </source>
</evidence>
<dbReference type="GO" id="GO:0007059">
    <property type="term" value="P:chromosome segregation"/>
    <property type="evidence" value="ECO:0007669"/>
    <property type="project" value="TreeGrafter"/>
</dbReference>
<feature type="coiled-coil region" evidence="13">
    <location>
        <begin position="85"/>
        <end position="157"/>
    </location>
</feature>
<dbReference type="AlphaFoldDB" id="A0AAZ3SKN7"/>
<evidence type="ECO:0000256" key="10">
    <source>
        <dbReference type="ARBA" id="ARBA00023328"/>
    </source>
</evidence>
<evidence type="ECO:0000256" key="1">
    <source>
        <dbReference type="ARBA" id="ARBA00007804"/>
    </source>
</evidence>
<keyword evidence="10 12" id="KW-0137">Centromere</keyword>
<evidence type="ECO:0000256" key="2">
    <source>
        <dbReference type="ARBA" id="ARBA00013690"/>
    </source>
</evidence>
<evidence type="ECO:0000256" key="8">
    <source>
        <dbReference type="ARBA" id="ARBA00023242"/>
    </source>
</evidence>
<comment type="function">
    <text evidence="11">Acts as a component of the essential kinetochore-associated NDC80 complex, which is required for chromosome segregation and spindle checkpoint activity. Required for kinetochore integrity and the organization of stable microtubule binding sites in the outer plate of the kinetochore. The NDC80 complex synergistically enhances the affinity of the SKA1 complex for microtubules and may allow the NDC80 complex to track depolymerizing microtubules.</text>
</comment>
<dbReference type="GO" id="GO:0008017">
    <property type="term" value="F:microtubule binding"/>
    <property type="evidence" value="ECO:0007669"/>
    <property type="project" value="TreeGrafter"/>
</dbReference>
<evidence type="ECO:0000256" key="5">
    <source>
        <dbReference type="ARBA" id="ARBA00022776"/>
    </source>
</evidence>
<evidence type="ECO:0000256" key="3">
    <source>
        <dbReference type="ARBA" id="ARBA00022454"/>
    </source>
</evidence>
<evidence type="ECO:0000256" key="11">
    <source>
        <dbReference type="ARBA" id="ARBA00045419"/>
    </source>
</evidence>
<proteinExistence type="inferred from homology"/>
<organism evidence="14 15">
    <name type="scientific">Oncorhynchus tshawytscha</name>
    <name type="common">Chinook salmon</name>
    <name type="synonym">Salmo tshawytscha</name>
    <dbReference type="NCBI Taxonomy" id="74940"/>
    <lineage>
        <taxon>Eukaryota</taxon>
        <taxon>Metazoa</taxon>
        <taxon>Chordata</taxon>
        <taxon>Craniata</taxon>
        <taxon>Vertebrata</taxon>
        <taxon>Euteleostomi</taxon>
        <taxon>Actinopterygii</taxon>
        <taxon>Neopterygii</taxon>
        <taxon>Teleostei</taxon>
        <taxon>Protacanthopterygii</taxon>
        <taxon>Salmoniformes</taxon>
        <taxon>Salmonidae</taxon>
        <taxon>Salmoninae</taxon>
        <taxon>Oncorhynchus</taxon>
    </lineage>
</organism>
<reference evidence="14" key="3">
    <citation type="submission" date="2025-09" db="UniProtKB">
        <authorList>
            <consortium name="Ensembl"/>
        </authorList>
    </citation>
    <scope>IDENTIFICATION</scope>
</reference>
<comment type="similarity">
    <text evidence="1 12">Belongs to the SPC24 family.</text>
</comment>
<keyword evidence="3 12" id="KW-0158">Chromosome</keyword>
<dbReference type="PANTHER" id="PTHR22142:SF2">
    <property type="entry name" value="KINETOCHORE PROTEIN SPC24"/>
    <property type="match status" value="1"/>
</dbReference>
<name>A0AAZ3SKN7_ONCTS</name>
<keyword evidence="6 12" id="KW-0995">Kinetochore</keyword>